<reference evidence="3" key="1">
    <citation type="submission" date="2017-04" db="EMBL/GenBank/DDBJ databases">
        <title>Plasmodium gonderi genome.</title>
        <authorList>
            <person name="Arisue N."/>
            <person name="Honma H."/>
            <person name="Kawai S."/>
            <person name="Tougan T."/>
            <person name="Tanabe K."/>
            <person name="Horii T."/>
        </authorList>
    </citation>
    <scope>NUCLEOTIDE SEQUENCE [LARGE SCALE GENOMIC DNA]</scope>
    <source>
        <strain evidence="3">ATCC 30045</strain>
    </source>
</reference>
<proteinExistence type="predicted"/>
<dbReference type="EMBL" id="BDQF01000015">
    <property type="protein sequence ID" value="GAW83707.1"/>
    <property type="molecule type" value="Genomic_DNA"/>
</dbReference>
<protein>
    <recommendedName>
        <fullName evidence="4">Protein FAM32A</fullName>
    </recommendedName>
</protein>
<sequence length="169" mass="19519">MKDSEFVGGKLKLKVSKIKKGNHSKHVNHANEQSRKEKKKKKKIYIREEKTDRSSDVVENGTGHYNEPFFGETKSHDMCKGGNISLLENEEGIVMDDNKEMSADETKLKEVLQLNLTESEKAYQLVLKKREKQRIENILKESYRERLQKFNDNLASLSEHFDIPKVGPG</sequence>
<accession>A0A1Y1JR48</accession>
<organism evidence="2 3">
    <name type="scientific">Plasmodium gonderi</name>
    <dbReference type="NCBI Taxonomy" id="77519"/>
    <lineage>
        <taxon>Eukaryota</taxon>
        <taxon>Sar</taxon>
        <taxon>Alveolata</taxon>
        <taxon>Apicomplexa</taxon>
        <taxon>Aconoidasida</taxon>
        <taxon>Haemosporida</taxon>
        <taxon>Plasmodiidae</taxon>
        <taxon>Plasmodium</taxon>
        <taxon>Plasmodium (Plasmodium)</taxon>
    </lineage>
</organism>
<dbReference type="PANTHER" id="PTHR13282:SF6">
    <property type="entry name" value="PROTEIN FAM32A"/>
    <property type="match status" value="1"/>
</dbReference>
<feature type="region of interest" description="Disordered" evidence="1">
    <location>
        <begin position="17"/>
        <end position="74"/>
    </location>
</feature>
<dbReference type="PANTHER" id="PTHR13282">
    <property type="entry name" value="PROTEIN FAM32A"/>
    <property type="match status" value="1"/>
</dbReference>
<gene>
    <name evidence="2" type="ORF">PGO_145050</name>
</gene>
<keyword evidence="3" id="KW-1185">Reference proteome</keyword>
<name>A0A1Y1JR48_PLAGO</name>
<evidence type="ECO:0008006" key="4">
    <source>
        <dbReference type="Google" id="ProtNLM"/>
    </source>
</evidence>
<dbReference type="InterPro" id="IPR013865">
    <property type="entry name" value="FAM32A"/>
</dbReference>
<dbReference type="RefSeq" id="XP_028546296.1">
    <property type="nucleotide sequence ID" value="XM_028690495.1"/>
</dbReference>
<evidence type="ECO:0000313" key="3">
    <source>
        <dbReference type="Proteomes" id="UP000195521"/>
    </source>
</evidence>
<feature type="compositionally biased region" description="Basic residues" evidence="1">
    <location>
        <begin position="17"/>
        <end position="28"/>
    </location>
</feature>
<comment type="caution">
    <text evidence="2">The sequence shown here is derived from an EMBL/GenBank/DDBJ whole genome shotgun (WGS) entry which is preliminary data.</text>
</comment>
<evidence type="ECO:0000313" key="2">
    <source>
        <dbReference type="EMBL" id="GAW83707.1"/>
    </source>
</evidence>
<dbReference type="Proteomes" id="UP000195521">
    <property type="component" value="Unassembled WGS sequence"/>
</dbReference>
<dbReference type="GeneID" id="39750453"/>
<dbReference type="AlphaFoldDB" id="A0A1Y1JR48"/>
<evidence type="ECO:0000256" key="1">
    <source>
        <dbReference type="SAM" id="MobiDB-lite"/>
    </source>
</evidence>
<dbReference type="OMA" id="HEDNDQN"/>
<dbReference type="OrthoDB" id="205403at2759"/>
<feature type="compositionally biased region" description="Basic and acidic residues" evidence="1">
    <location>
        <begin position="45"/>
        <end position="56"/>
    </location>
</feature>
<dbReference type="Pfam" id="PF08555">
    <property type="entry name" value="FAM32A"/>
    <property type="match status" value="1"/>
</dbReference>
<dbReference type="GO" id="GO:0005730">
    <property type="term" value="C:nucleolus"/>
    <property type="evidence" value="ECO:0007669"/>
    <property type="project" value="TreeGrafter"/>
</dbReference>